<gene>
    <name evidence="1" type="ORF">MRATA1EN22A_LOCUS21047</name>
</gene>
<evidence type="ECO:0000313" key="1">
    <source>
        <dbReference type="EMBL" id="CAN0481051.1"/>
    </source>
</evidence>
<reference evidence="1" key="1">
    <citation type="submission" date="2023-05" db="EMBL/GenBank/DDBJ databases">
        <authorList>
            <consortium name="ELIXIR-Norway"/>
        </authorList>
    </citation>
    <scope>NUCLEOTIDE SEQUENCE</scope>
</reference>
<name>A0AC59ZQ48_RANTA</name>
<protein>
    <submittedName>
        <fullName evidence="1">Uncharacterized protein</fullName>
    </submittedName>
</protein>
<organism evidence="1 2">
    <name type="scientific">Rangifer tarandus platyrhynchus</name>
    <name type="common">Svalbard reindeer</name>
    <dbReference type="NCBI Taxonomy" id="3082113"/>
    <lineage>
        <taxon>Eukaryota</taxon>
        <taxon>Metazoa</taxon>
        <taxon>Chordata</taxon>
        <taxon>Craniata</taxon>
        <taxon>Vertebrata</taxon>
        <taxon>Euteleostomi</taxon>
        <taxon>Mammalia</taxon>
        <taxon>Eutheria</taxon>
        <taxon>Laurasiatheria</taxon>
        <taxon>Artiodactyla</taxon>
        <taxon>Ruminantia</taxon>
        <taxon>Pecora</taxon>
        <taxon>Cervidae</taxon>
        <taxon>Odocoileinae</taxon>
        <taxon>Rangifer</taxon>
    </lineage>
</organism>
<evidence type="ECO:0000313" key="2">
    <source>
        <dbReference type="Proteomes" id="UP001162501"/>
    </source>
</evidence>
<dbReference type="Proteomes" id="UP001162501">
    <property type="component" value="Chromosome 32"/>
</dbReference>
<accession>A0AC59ZQ48</accession>
<reference evidence="1" key="2">
    <citation type="submission" date="2025-03" db="EMBL/GenBank/DDBJ databases">
        <authorList>
            <consortium name="ELIXIR-Norway"/>
            <consortium name="Elixir Norway"/>
        </authorList>
    </citation>
    <scope>NUCLEOTIDE SEQUENCE</scope>
</reference>
<sequence>MRLSSLGSPSFVTLYNLPFCQALMPPRPALAEARWSQSHLGASALQPPHGVLPLVKGHQVLLVFSGSEGFSPASSSPPLSLSTHRDHWPTQILTRTQSLLWAQLAALAWSP</sequence>
<proteinExistence type="predicted"/>
<dbReference type="EMBL" id="OX596116">
    <property type="protein sequence ID" value="CAN0481051.1"/>
    <property type="molecule type" value="Genomic_DNA"/>
</dbReference>